<protein>
    <submittedName>
        <fullName evidence="3">Peptidase_S9 domain-containing protein</fullName>
    </submittedName>
</protein>
<evidence type="ECO:0000313" key="3">
    <source>
        <dbReference type="EMBL" id="CAE6699517.1"/>
    </source>
</evidence>
<keyword evidence="1" id="KW-0378">Hydrolase</keyword>
<dbReference type="Proteomes" id="UP000675880">
    <property type="component" value="Unassembled WGS sequence"/>
</dbReference>
<evidence type="ECO:0000259" key="2">
    <source>
        <dbReference type="Pfam" id="PF00326"/>
    </source>
</evidence>
<name>A0ABM8QIY7_9BACT</name>
<dbReference type="EMBL" id="CAJNBJ010000001">
    <property type="protein sequence ID" value="CAE6699517.1"/>
    <property type="molecule type" value="Genomic_DNA"/>
</dbReference>
<gene>
    <name evidence="3" type="ORF">NSPZN2_10656</name>
</gene>
<evidence type="ECO:0000313" key="4">
    <source>
        <dbReference type="Proteomes" id="UP000675880"/>
    </source>
</evidence>
<reference evidence="3 4" key="1">
    <citation type="submission" date="2021-02" db="EMBL/GenBank/DDBJ databases">
        <authorList>
            <person name="Han P."/>
        </authorList>
    </citation>
    <scope>NUCLEOTIDE SEQUENCE [LARGE SCALE GENOMIC DNA]</scope>
    <source>
        <strain evidence="3">Candidatus Nitrospira sp. ZN2</strain>
    </source>
</reference>
<evidence type="ECO:0000256" key="1">
    <source>
        <dbReference type="ARBA" id="ARBA00022801"/>
    </source>
</evidence>
<organism evidence="3 4">
    <name type="scientific">Nitrospira defluvii</name>
    <dbReference type="NCBI Taxonomy" id="330214"/>
    <lineage>
        <taxon>Bacteria</taxon>
        <taxon>Pseudomonadati</taxon>
        <taxon>Nitrospirota</taxon>
        <taxon>Nitrospiria</taxon>
        <taxon>Nitrospirales</taxon>
        <taxon>Nitrospiraceae</taxon>
        <taxon>Nitrospira</taxon>
    </lineage>
</organism>
<keyword evidence="4" id="KW-1185">Reference proteome</keyword>
<dbReference type="SUPFAM" id="SSF53474">
    <property type="entry name" value="alpha/beta-Hydrolases"/>
    <property type="match status" value="1"/>
</dbReference>
<dbReference type="Pfam" id="PF00326">
    <property type="entry name" value="Peptidase_S9"/>
    <property type="match status" value="1"/>
</dbReference>
<dbReference type="PANTHER" id="PTHR42776:SF27">
    <property type="entry name" value="DIPEPTIDYL PEPTIDASE FAMILY MEMBER 6"/>
    <property type="match status" value="1"/>
</dbReference>
<dbReference type="InterPro" id="IPR029058">
    <property type="entry name" value="AB_hydrolase_fold"/>
</dbReference>
<feature type="domain" description="Peptidase S9 prolyl oligopeptidase catalytic" evidence="2">
    <location>
        <begin position="447"/>
        <end position="657"/>
    </location>
</feature>
<dbReference type="InterPro" id="IPR001375">
    <property type="entry name" value="Peptidase_S9_cat"/>
</dbReference>
<dbReference type="SUPFAM" id="SSF82171">
    <property type="entry name" value="DPP6 N-terminal domain-like"/>
    <property type="match status" value="1"/>
</dbReference>
<proteinExistence type="predicted"/>
<dbReference type="Gene3D" id="3.40.50.1820">
    <property type="entry name" value="alpha/beta hydrolase"/>
    <property type="match status" value="1"/>
</dbReference>
<comment type="caution">
    <text evidence="3">The sequence shown here is derived from an EMBL/GenBank/DDBJ whole genome shotgun (WGS) entry which is preliminary data.</text>
</comment>
<sequence>MPAIYGLVTVWLLVWSMVPVYAESGSTPLPTAAFASLPRIESIQLSPSGRHLAVLRNHDGQTFLDTQTLAGQDVHRVVSTDNREYIITWFRWVNDERLLVSIRFAATRDAIDSIETRLLAVNRDGTEQIPNVFKQSAFPSIFGKKHFPQFQDQLVGTIPGDPRHVLLALDLEHPNAPDVYKVDVYSGERQLVQANPSSKSDASAIAHWIADRAGRVRAGVGQFHTAVHAIVRLPESSLWRELADYDLAKETGLVPLAFDADPAWLYVRDQHRGKAAIFKLNVTDLTADRILVVADPKFDLNGELVYAPGRKKVVGVRYSPADERVLFWDFDAQRLQARIDRALPARVNVIHSSSDDGRLHIVKASSAVLPPQWWIFDEHDGRMVLLGKSYPDLEGAGLASPTTTYVTARDGKELQVFLTVPKDRDPRHLPMIVFPHGGPASRSPGAFNYWTQWFASRGWAVLEPRFRGTEGYGDEWLRVGFQRWGLEMQDDVTDAVQYAIRSGIANANRICIVGAGYGGYAALMGVVKTPDLYRCAVSLGGVTDLPELVSDSRWYLNQKPMVEMRIGSWWNDRERLRETSPVFHAQEMRTPLLLMHGLMDRSVPVSQGRALAEALRSSGKSIYTYVELPVADHALHREEDRQRVFSELEAFLGQYLN</sequence>
<dbReference type="RefSeq" id="WP_213040515.1">
    <property type="nucleotide sequence ID" value="NZ_CAJNBJ010000001.1"/>
</dbReference>
<dbReference type="PANTHER" id="PTHR42776">
    <property type="entry name" value="SERINE PEPTIDASE S9 FAMILY MEMBER"/>
    <property type="match status" value="1"/>
</dbReference>
<accession>A0ABM8QIY7</accession>